<protein>
    <submittedName>
        <fullName evidence="1">Uncharacterized protein</fullName>
    </submittedName>
</protein>
<comment type="caution">
    <text evidence="1">The sequence shown here is derived from an EMBL/GenBank/DDBJ whole genome shotgun (WGS) entry which is preliminary data.</text>
</comment>
<evidence type="ECO:0000313" key="2">
    <source>
        <dbReference type="Proteomes" id="UP001055879"/>
    </source>
</evidence>
<keyword evidence="2" id="KW-1185">Reference proteome</keyword>
<sequence>MAAVAVWKRTANRYFDAKRAPKLACSTSSLLSKQLDRIPDNITDVNDSFPFLDDKPRLELQPTDYIYQKGLIDEQVDALEARRLVKNPNGSGMISLLKESYEMDSVDRKLQQFEKNGELQLPWWQRDCLASYVFERSRDLPRPMHKGSNPQNAVSRVQVRSKPISPLGMANVNCAINQGLREKPISEVDSSKSKILEALRHSQTRAREAENAAKEAHAEKEQVVKLLFRQASQLFAYRQWLHLLQLENLYYQIKNNKTNPVSKTGKLHKNTKKPPPAKWETQSGDGVGQFEHDIGKYAAVFVMGLGLVGAGLLLGWTVGWMLI</sequence>
<gene>
    <name evidence="1" type="ORF">L6452_20452</name>
</gene>
<dbReference type="EMBL" id="CM042052">
    <property type="protein sequence ID" value="KAI3719550.1"/>
    <property type="molecule type" value="Genomic_DNA"/>
</dbReference>
<evidence type="ECO:0000313" key="1">
    <source>
        <dbReference type="EMBL" id="KAI3719550.1"/>
    </source>
</evidence>
<proteinExistence type="predicted"/>
<name>A0ACB9BC73_ARCLA</name>
<accession>A0ACB9BC73</accession>
<reference evidence="2" key="1">
    <citation type="journal article" date="2022" name="Mol. Ecol. Resour.">
        <title>The genomes of chicory, endive, great burdock and yacon provide insights into Asteraceae palaeo-polyploidization history and plant inulin production.</title>
        <authorList>
            <person name="Fan W."/>
            <person name="Wang S."/>
            <person name="Wang H."/>
            <person name="Wang A."/>
            <person name="Jiang F."/>
            <person name="Liu H."/>
            <person name="Zhao H."/>
            <person name="Xu D."/>
            <person name="Zhang Y."/>
        </authorList>
    </citation>
    <scope>NUCLEOTIDE SEQUENCE [LARGE SCALE GENOMIC DNA]</scope>
    <source>
        <strain evidence="2">cv. Niubang</strain>
    </source>
</reference>
<reference evidence="1 2" key="2">
    <citation type="journal article" date="2022" name="Mol. Ecol. Resour.">
        <title>The genomes of chicory, endive, great burdock and yacon provide insights into Asteraceae paleo-polyploidization history and plant inulin production.</title>
        <authorList>
            <person name="Fan W."/>
            <person name="Wang S."/>
            <person name="Wang H."/>
            <person name="Wang A."/>
            <person name="Jiang F."/>
            <person name="Liu H."/>
            <person name="Zhao H."/>
            <person name="Xu D."/>
            <person name="Zhang Y."/>
        </authorList>
    </citation>
    <scope>NUCLEOTIDE SEQUENCE [LARGE SCALE GENOMIC DNA]</scope>
    <source>
        <strain evidence="2">cv. Niubang</strain>
    </source>
</reference>
<organism evidence="1 2">
    <name type="scientific">Arctium lappa</name>
    <name type="common">Greater burdock</name>
    <name type="synonym">Lappa major</name>
    <dbReference type="NCBI Taxonomy" id="4217"/>
    <lineage>
        <taxon>Eukaryota</taxon>
        <taxon>Viridiplantae</taxon>
        <taxon>Streptophyta</taxon>
        <taxon>Embryophyta</taxon>
        <taxon>Tracheophyta</taxon>
        <taxon>Spermatophyta</taxon>
        <taxon>Magnoliopsida</taxon>
        <taxon>eudicotyledons</taxon>
        <taxon>Gunneridae</taxon>
        <taxon>Pentapetalae</taxon>
        <taxon>asterids</taxon>
        <taxon>campanulids</taxon>
        <taxon>Asterales</taxon>
        <taxon>Asteraceae</taxon>
        <taxon>Carduoideae</taxon>
        <taxon>Cardueae</taxon>
        <taxon>Arctiinae</taxon>
        <taxon>Arctium</taxon>
    </lineage>
</organism>
<dbReference type="Proteomes" id="UP001055879">
    <property type="component" value="Linkage Group LG06"/>
</dbReference>